<dbReference type="EMBL" id="JAYMYQ010000001">
    <property type="protein sequence ID" value="KAK7361281.1"/>
    <property type="molecule type" value="Genomic_DNA"/>
</dbReference>
<protein>
    <submittedName>
        <fullName evidence="1">Uncharacterized protein</fullName>
    </submittedName>
</protein>
<gene>
    <name evidence="1" type="ORF">VNO77_03331</name>
</gene>
<evidence type="ECO:0000313" key="2">
    <source>
        <dbReference type="Proteomes" id="UP001367508"/>
    </source>
</evidence>
<dbReference type="AlphaFoldDB" id="A0AAN9R6S5"/>
<name>A0AAN9R6S5_CANGL</name>
<keyword evidence="2" id="KW-1185">Reference proteome</keyword>
<sequence length="71" mass="7709">MVTPKTIEMTKVIVAGRDMKVKKPESSTVTTSPLSYHSEGPAIALPKCFWPLIEGASIACLFQLFSNVAKL</sequence>
<reference evidence="1 2" key="1">
    <citation type="submission" date="2024-01" db="EMBL/GenBank/DDBJ databases">
        <title>The genomes of 5 underutilized Papilionoideae crops provide insights into root nodulation and disease resistanc.</title>
        <authorList>
            <person name="Jiang F."/>
        </authorList>
    </citation>
    <scope>NUCLEOTIDE SEQUENCE [LARGE SCALE GENOMIC DNA]</scope>
    <source>
        <strain evidence="1">LVBAO_FW01</strain>
        <tissue evidence="1">Leaves</tissue>
    </source>
</reference>
<comment type="caution">
    <text evidence="1">The sequence shown here is derived from an EMBL/GenBank/DDBJ whole genome shotgun (WGS) entry which is preliminary data.</text>
</comment>
<dbReference type="Proteomes" id="UP001367508">
    <property type="component" value="Unassembled WGS sequence"/>
</dbReference>
<proteinExistence type="predicted"/>
<organism evidence="1 2">
    <name type="scientific">Canavalia gladiata</name>
    <name type="common">Sword bean</name>
    <name type="synonym">Dolichos gladiatus</name>
    <dbReference type="NCBI Taxonomy" id="3824"/>
    <lineage>
        <taxon>Eukaryota</taxon>
        <taxon>Viridiplantae</taxon>
        <taxon>Streptophyta</taxon>
        <taxon>Embryophyta</taxon>
        <taxon>Tracheophyta</taxon>
        <taxon>Spermatophyta</taxon>
        <taxon>Magnoliopsida</taxon>
        <taxon>eudicotyledons</taxon>
        <taxon>Gunneridae</taxon>
        <taxon>Pentapetalae</taxon>
        <taxon>rosids</taxon>
        <taxon>fabids</taxon>
        <taxon>Fabales</taxon>
        <taxon>Fabaceae</taxon>
        <taxon>Papilionoideae</taxon>
        <taxon>50 kb inversion clade</taxon>
        <taxon>NPAAA clade</taxon>
        <taxon>indigoferoid/millettioid clade</taxon>
        <taxon>Phaseoleae</taxon>
        <taxon>Canavalia</taxon>
    </lineage>
</organism>
<evidence type="ECO:0000313" key="1">
    <source>
        <dbReference type="EMBL" id="KAK7361281.1"/>
    </source>
</evidence>
<accession>A0AAN9R6S5</accession>